<dbReference type="GO" id="GO:0020002">
    <property type="term" value="C:host cell plasma membrane"/>
    <property type="evidence" value="ECO:0007669"/>
    <property type="project" value="UniProtKB-SubCell"/>
</dbReference>
<comment type="function">
    <text evidence="32">Surface protein gp120: Attaches the virus to the host lymphoid cell by binding to the primary receptor CD4. This interaction induces a structural rearrangement creating a high affinity binding site for a chemokine coreceptor like CXCR4 and/or CCR5. Acts as a ligand for CD209/DC-SIGN and CLEC4M/DC-SIGNR, which are respectively found on dendritic cells (DCs), and on endothelial cells of liver sinusoids and lymph node sinuses. These interactions allow capture of viral particles at mucosal surfaces by these cells and subsequent transmission to permissive cells. HIV subverts the migration properties of dendritic cells to gain access to CD4+ T-cells in lymph nodes. Virus transmission to permissive T-cells occurs either in trans (without DCs infection, through viral capture and transmission), or in cis (following DCs productive infection, through the usual CD4-gp120 interaction), thereby inducing a robust infection. In trans infection, bound virions remain infectious over days and it is proposed that they are not degraded, but protected in non-lysosomal acidic organelles within the DCs close to the cell membrane thus contributing to the viral infectious potential during DCs' migration from the periphery to the lymphoid tissues. On arrival at lymphoid tissues, intact virions recycle back to DCs' cell surface allowing virus transmission to CD4+ T-cells.</text>
</comment>
<feature type="chain" id="PRO_5023410256" description="Transmembrane protein gp41" evidence="32">
    <location>
        <begin position="505"/>
        <end position="856"/>
    </location>
</feature>
<evidence type="ECO:0000256" key="29">
    <source>
        <dbReference type="ARBA" id="ARBA00023280"/>
    </source>
</evidence>
<evidence type="ECO:0000256" key="22">
    <source>
        <dbReference type="ARBA" id="ARBA00022989"/>
    </source>
</evidence>
<keyword evidence="8 32" id="KW-1170">Fusion of virus membrane with host endosomal membrane</keyword>
<feature type="region of interest" description="CD4-binding loop" evidence="32">
    <location>
        <begin position="371"/>
        <end position="381"/>
    </location>
</feature>
<feature type="region of interest" description="MPER; binding to GalCer" evidence="32">
    <location>
        <begin position="655"/>
        <end position="676"/>
    </location>
</feature>
<feature type="topological domain" description="Cytoplasmic" evidence="32">
    <location>
        <begin position="699"/>
        <end position="856"/>
    </location>
</feature>
<evidence type="ECO:0000256" key="34">
    <source>
        <dbReference type="SAM" id="MobiDB-lite"/>
    </source>
</evidence>
<evidence type="ECO:0000256" key="2">
    <source>
        <dbReference type="ARBA" id="ARBA00004433"/>
    </source>
</evidence>
<dbReference type="GO" id="GO:1903908">
    <property type="term" value="P:positive regulation of plasma membrane raft polarization"/>
    <property type="evidence" value="ECO:0007669"/>
    <property type="project" value="UniProtKB-UniRule"/>
</dbReference>
<keyword evidence="20 32" id="KW-0261">Viral envelope protein</keyword>
<evidence type="ECO:0000256" key="8">
    <source>
        <dbReference type="ARBA" id="ARBA00022510"/>
    </source>
</evidence>
<dbReference type="InterPro" id="IPR036377">
    <property type="entry name" value="Gp120_core_sf"/>
</dbReference>
<evidence type="ECO:0000256" key="15">
    <source>
        <dbReference type="ARBA" id="ARBA00022703"/>
    </source>
</evidence>
<comment type="subcellular location">
    <subcellularLocation>
        <location evidence="3">Host cell membrane</location>
        <topology evidence="3">Peripheral membrane protein</topology>
    </subcellularLocation>
    <subcellularLocation>
        <location evidence="1">Host cell membrane</location>
        <topology evidence="1">Single-pass type I membrane protein</topology>
    </subcellularLocation>
    <subcellularLocation>
        <location evidence="2">Host endosome membrane</location>
        <topology evidence="2">Peripheral membrane protein</topology>
    </subcellularLocation>
    <subcellularLocation>
        <location evidence="5">Host endosome membrane</location>
        <topology evidence="5">Single-pass type I membrane protein</topology>
    </subcellularLocation>
    <subcellularLocation>
        <location evidence="6">Virion membrane</location>
        <topology evidence="6">Peripheral membrane protein</topology>
    </subcellularLocation>
    <subcellularLocation>
        <location evidence="4">Virion membrane</location>
        <topology evidence="4">Single-pass type I membrane protein</topology>
    </subcellularLocation>
</comment>
<organismHost>
    <name type="scientific">Homo sapiens</name>
    <name type="common">Human</name>
    <dbReference type="NCBI Taxonomy" id="9606"/>
</organismHost>
<dbReference type="GO" id="GO:0039654">
    <property type="term" value="P:fusion of virus membrane with host endosome membrane"/>
    <property type="evidence" value="ECO:0007669"/>
    <property type="project" value="UniProtKB-UniRule"/>
</dbReference>
<evidence type="ECO:0000256" key="7">
    <source>
        <dbReference type="ARBA" id="ARBA00022506"/>
    </source>
</evidence>
<dbReference type="Gene3D" id="2.170.40.20">
    <property type="entry name" value="Human immunodeficiency virus 1, Gp160, envelope glycoprotein"/>
    <property type="match status" value="2"/>
</dbReference>
<keyword evidence="7 32" id="KW-1168">Fusion of virus membrane with host membrane</keyword>
<dbReference type="Pfam" id="PF00516">
    <property type="entry name" value="GP120"/>
    <property type="match status" value="1"/>
</dbReference>
<keyword evidence="15 32" id="KW-0053">Apoptosis</keyword>
<keyword evidence="12 32" id="KW-1162">Viral penetration into host cytoplasm</keyword>
<evidence type="ECO:0000256" key="3">
    <source>
        <dbReference type="ARBA" id="ARBA00004505"/>
    </source>
</evidence>
<evidence type="ECO:0000256" key="28">
    <source>
        <dbReference type="ARBA" id="ARBA00023180"/>
    </source>
</evidence>
<keyword evidence="10 32" id="KW-1165">Clathrin-mediated endocytosis of virus by host</keyword>
<dbReference type="GO" id="GO:0019082">
    <property type="term" value="P:viral protein processing"/>
    <property type="evidence" value="ECO:0007669"/>
    <property type="project" value="UniProtKB-UniRule"/>
</dbReference>
<feature type="disulfide bond" evidence="32">
    <location>
        <begin position="591"/>
        <end position="597"/>
    </location>
</feature>
<evidence type="ECO:0000259" key="36">
    <source>
        <dbReference type="Pfam" id="PF00517"/>
    </source>
</evidence>
<dbReference type="GO" id="GO:0075512">
    <property type="term" value="P:clathrin-dependent endocytosis of virus by host cell"/>
    <property type="evidence" value="ECO:0007669"/>
    <property type="project" value="UniProtKB-UniRule"/>
</dbReference>
<evidence type="ECO:0000256" key="23">
    <source>
        <dbReference type="ARBA" id="ARBA00023046"/>
    </source>
</evidence>
<dbReference type="GO" id="GO:0044175">
    <property type="term" value="C:host cell endosome membrane"/>
    <property type="evidence" value="ECO:0007669"/>
    <property type="project" value="UniProtKB-SubCell"/>
</dbReference>
<evidence type="ECO:0000256" key="6">
    <source>
        <dbReference type="ARBA" id="ARBA00004650"/>
    </source>
</evidence>
<comment type="domain">
    <text evidence="32">The membrane proximal external region (MPER) present in gp41 is a tryptophan-rich region recognized by the antibodies 2F5, Z13, and 4E10. MPER seems to play a role in fusion.</text>
</comment>
<comment type="miscellaneous">
    <text evidence="32">HIV-1 lineages are divided in three main groups, M (for Major), O (for Outlier), and N (for New, or Non-M, Non-O). The vast majority of strains found worldwide belong to the group M. Group O seems to be endemic to and largely confined to Cameroon and neighboring countries in West Central Africa, where these viruses represent a small minority of HIV-1 strains. The group N is represented by a limited number of isolates from Cameroonian persons. The group M is further subdivided in 9 clades or subtypes (A to D, F to H, J and K).</text>
</comment>
<keyword evidence="27 32" id="KW-1015">Disulfide bond</keyword>
<evidence type="ECO:0000256" key="24">
    <source>
        <dbReference type="ARBA" id="ARBA00023054"/>
    </source>
</evidence>
<dbReference type="InterPro" id="IPR000328">
    <property type="entry name" value="GP41-like"/>
</dbReference>
<evidence type="ECO:0000256" key="18">
    <source>
        <dbReference type="ARBA" id="ARBA00022844"/>
    </source>
</evidence>
<comment type="domain">
    <text evidence="32">The YXXL motif is involved in determining the exact site of viral release at the surface of infected mononuclear cells and promotes endocytosis. YXXL and di-leucine endocytosis motifs interact directly or indirectly with the clathrin adapter complexes, opperate independently, and their activities are not additive.</text>
</comment>
<feature type="disulfide bond" evidence="32">
    <location>
        <begin position="237"/>
        <end position="248"/>
    </location>
</feature>
<evidence type="ECO:0000256" key="33">
    <source>
        <dbReference type="RuleBase" id="RU363095"/>
    </source>
</evidence>
<dbReference type="SUPFAM" id="SSF58069">
    <property type="entry name" value="Virus ectodomain"/>
    <property type="match status" value="1"/>
</dbReference>
<comment type="domain">
    <text evidence="32">The CD4-binding region is targeted by the antibody b12.</text>
</comment>
<comment type="miscellaneous">
    <text evidence="32">Inhibitors targeting HIV-1 viral envelope proteins are used as antiretroviral drugs. Attachment of virions to the cell surface via non-specific interactions and CD4 binding can be blocked by inhibitors that include cyanovirin-N, cyclotriazadisulfonamide analogs, PRO 2000, TNX 355 and PRO 542. In addition, BMS 806 can block CD4-induced conformational changes. Env interactions with the coreceptor molecules can be targeted by CCR5 antagonists including SCH-D, maraviroc (UK 427857) and aplaviroc (GW 873140), and the CXCR4 antagonist AMD 070. Fusion of viral and cellular membranes can be inhibited by peptides such as enfuvirtide and tifuvirtide (T 1249). Resistance to inhibitors associated with mutations in Env are observed. Most of the time, single mutations confer only a modest reduction in drug susceptibility. Combination of several mutations is usually required to develop a high-level drug resistance.</text>
</comment>
<dbReference type="GO" id="GO:0019064">
    <property type="term" value="P:fusion of virus membrane with host plasma membrane"/>
    <property type="evidence" value="ECO:0007669"/>
    <property type="project" value="UniProtKB-UniRule"/>
</dbReference>
<feature type="site" description="Cleavage; by host furin" evidence="32">
    <location>
        <begin position="504"/>
        <end position="505"/>
    </location>
</feature>
<keyword evidence="9 32" id="KW-1032">Host cell membrane</keyword>
<keyword evidence="26 32" id="KW-0564">Palmitate</keyword>
<feature type="lipid moiety-binding region" description="S-palmitoyl cysteine; by host" evidence="32">
    <location>
        <position position="757"/>
    </location>
</feature>
<feature type="region of interest" description="Fusion peptide" evidence="32">
    <location>
        <begin position="505"/>
        <end position="525"/>
    </location>
</feature>
<evidence type="ECO:0000256" key="16">
    <source>
        <dbReference type="ARBA" id="ARBA00022729"/>
    </source>
</evidence>
<evidence type="ECO:0000256" key="32">
    <source>
        <dbReference type="HAMAP-Rule" id="MF_04083"/>
    </source>
</evidence>
<comment type="PTM">
    <text evidence="32">Specific enzymatic cleavages in vivo yield mature proteins. Envelope glycoproteins are synthesized as a inactive precursor that is heavily N-glycosylated and processed likely by host cell furin in the Golgi to yield the mature SU and TM proteins. The cleavage site between SU and TM requires the minimal sequence [KR]-X-[KR]-R. About 2 of the 9 disulfide bonds of gp41 are reduced by P4HB/PDI, following binding to CD4 receptor.</text>
</comment>
<feature type="short sequence motif" description="YXXL motif; contains endocytosis signal" evidence="32">
    <location>
        <begin position="705"/>
        <end position="708"/>
    </location>
</feature>
<evidence type="ECO:0000256" key="25">
    <source>
        <dbReference type="ARBA" id="ARBA00023136"/>
    </source>
</evidence>
<sequence length="856" mass="96806">MRVKEIQMSWHNWWRWGILGFWMLMIYNVGGNLWVTVYYGVPVWKEAKTTLFCASDAKAYDEEVHNVWATHACVPTDPSPQEVVLENVTENFNMWKNDMVDQMHEDVISLWDQSLKPCVKLTPLCVTLNCNNVNVTINANNTVIAPTSINATNIVNITEEIRNCTFKATTDLKDKTKKEFALFYKLDIVQLDESSNSSEYRLINCNTSTIKQACPKVSFDPIPIHYCAPAGYAILKCNNNTFNGSGPCTNVSTVQCTHGIKPVVSTQLLLNGSLAKQDIIIRSENMTNNAKTIIVHLNESVPIVCTRPGNNTRKSVRIGPGQTFYATGDIIGDIRQAHCNISGAKWNSTMEKVKEKLEKHFPNKSIIFAPPSGGDLEITTHSFNCRGEFFYCNTSQLFNGTITTDGLNITIPCRIKQIINMWQEVGRAMYAPPIAGNIICNSSITGILLTRDGGENTTETFRPGGGDMRDNWRSELYKYKVVEIKPLGIAPTKAKRRVVEREKRAVTLGALFLGFLGAAGSTMGAASITLTVQARQLLSGIVQQQSNLLRAIEAQQHMLQLTVWGIKQLQARVLAIERYLRDQQLLGIWGCSGKLICTTAVPWNNSWSNKTLEDIWDNMTWMQWDREINNYTSKIYRLLEESQIQQEENEKDLLALDSWNNLWNWFSITSWLWYIKIFIMIVGGLIGLRIIFAVLSIVNRVRQGYSPLSFQTLLPSPREPDRPRGIEEEGGEQDKGRSIRLVNGFLALAWDDLRSLCLFSYHQLRDFILIVARAVELLGRSSLKGIQRGWEILKYLGSLVQYWGQELKKSAINLFDTIAIAVAEGTDRVIELVQIICRAIRNIPRRIRQGFEAALQ</sequence>
<dbReference type="GO" id="GO:1903911">
    <property type="term" value="P:positive regulation of receptor clustering"/>
    <property type="evidence" value="ECO:0007669"/>
    <property type="project" value="UniProtKB-UniRule"/>
</dbReference>
<dbReference type="InterPro" id="IPR000777">
    <property type="entry name" value="HIV1_Gp120"/>
</dbReference>
<comment type="PTM">
    <text evidence="32">Highly glycosylated by host. The high number of glycan on the protein is reffered to as 'glycan shield' because it contributes to hide protein sequence from adaptive immune system.</text>
</comment>
<evidence type="ECO:0000256" key="10">
    <source>
        <dbReference type="ARBA" id="ARBA00022570"/>
    </source>
</evidence>
<comment type="domain">
    <text evidence="32">Some of the most genetically diverse regions of the viral genome are present in Env. They are called variable regions 1 through 5 (V1 through V5). Coreceptor usage of gp120 is determined mainly by the primary structure of the third variable region (V3) in the outer domain of gp120. The sequence of V3 determines which coreceptor, CCR5 and/or CXCR4 (corresponding to R5/macrophage, X4/T cell and R5X4/T cell and macrophage tropism), is used to trigger the fusion potential of the Env complex, and hence which cells the virus can infect. Binding to CCR5 involves a region adjacent in addition to V3.</text>
</comment>
<proteinExistence type="inferred from homology"/>
<evidence type="ECO:0000256" key="27">
    <source>
        <dbReference type="ARBA" id="ARBA00023157"/>
    </source>
</evidence>
<organism evidence="37">
    <name type="scientific">Human immunodeficiency virus type 1</name>
    <name type="common">HIV-1</name>
    <dbReference type="NCBI Taxonomy" id="11676"/>
    <lineage>
        <taxon>Viruses</taxon>
        <taxon>Riboviria</taxon>
        <taxon>Pararnavirae</taxon>
        <taxon>Artverviricota</taxon>
        <taxon>Revtraviricetes</taxon>
        <taxon>Ortervirales</taxon>
        <taxon>Retroviridae</taxon>
        <taxon>Orthoretrovirinae</taxon>
        <taxon>Lentivirus</taxon>
        <taxon>Lentivirus humimdef1</taxon>
    </lineage>
</organism>
<dbReference type="Gene3D" id="1.20.5.490">
    <property type="entry name" value="Single helix bin"/>
    <property type="match status" value="1"/>
</dbReference>
<evidence type="ECO:0000256" key="4">
    <source>
        <dbReference type="ARBA" id="ARBA00004563"/>
    </source>
</evidence>
<dbReference type="GO" id="GO:0052031">
    <property type="term" value="P:symbiont-mediated perturbation of host defense response"/>
    <property type="evidence" value="ECO:0007669"/>
    <property type="project" value="UniProtKB-UniRule"/>
</dbReference>
<dbReference type="GO" id="GO:0016020">
    <property type="term" value="C:membrane"/>
    <property type="evidence" value="ECO:0007669"/>
    <property type="project" value="UniProtKB-UniRule"/>
</dbReference>
<feature type="domain" description="Human immunodeficiency virus 1 envelope glycoprotein Gp120" evidence="35">
    <location>
        <begin position="33"/>
        <end position="504"/>
    </location>
</feature>
<feature type="region of interest" description="Immunosuppression" evidence="32">
    <location>
        <begin position="567"/>
        <end position="585"/>
    </location>
</feature>
<keyword evidence="28 32" id="KW-0325">Glycoprotein</keyword>
<comment type="domain">
    <text evidence="32 33">The 17 amino acids long immunosuppressive region is present in many retroviral envelope proteins. Synthetic peptides derived from this relatively conserved sequence inhibit immune function in vitro and in vivo.</text>
</comment>
<evidence type="ECO:0000256" key="30">
    <source>
        <dbReference type="ARBA" id="ARBA00023288"/>
    </source>
</evidence>
<feature type="domain" description="Retroviral envelope protein GP41-like" evidence="36">
    <location>
        <begin position="523"/>
        <end position="713"/>
    </location>
</feature>
<dbReference type="GO" id="GO:0005198">
    <property type="term" value="F:structural molecule activity"/>
    <property type="evidence" value="ECO:0007669"/>
    <property type="project" value="UniProtKB-UniRule"/>
</dbReference>
<feature type="compositionally biased region" description="Basic and acidic residues" evidence="34">
    <location>
        <begin position="718"/>
        <end position="734"/>
    </location>
</feature>
<evidence type="ECO:0000256" key="11">
    <source>
        <dbReference type="ARBA" id="ARBA00022581"/>
    </source>
</evidence>
<feature type="lipid moiety-binding region" description="S-palmitoyl cysteine; by host" evidence="32">
    <location>
        <position position="837"/>
    </location>
</feature>
<keyword evidence="14 32" id="KW-0812">Transmembrane</keyword>
<dbReference type="GO" id="GO:0019031">
    <property type="term" value="C:viral envelope"/>
    <property type="evidence" value="ECO:0007669"/>
    <property type="project" value="UniProtKB-KW"/>
</dbReference>
<protein>
    <recommendedName>
        <fullName evidence="32">Envelope glycoprotein gp160</fullName>
    </recommendedName>
    <alternativeName>
        <fullName evidence="32">Env polyprotein</fullName>
    </alternativeName>
    <component>
        <recommendedName>
            <fullName evidence="32">Surface protein gp120</fullName>
            <shortName evidence="32">SU</shortName>
        </recommendedName>
        <alternativeName>
            <fullName evidence="32">Glycoprotein 120</fullName>
            <shortName evidence="32">gp120</shortName>
        </alternativeName>
    </component>
    <component>
        <recommendedName>
            <fullName evidence="32">Transmembrane protein gp41</fullName>
            <shortName evidence="32">TM</shortName>
        </recommendedName>
        <alternativeName>
            <fullName evidence="32">Glycoprotein 41</fullName>
            <shortName evidence="32">gp41</shortName>
        </alternativeName>
    </component>
</protein>
<keyword evidence="21 32" id="KW-1164">Virus endocytosis by host</keyword>
<evidence type="ECO:0000256" key="5">
    <source>
        <dbReference type="ARBA" id="ARBA00004578"/>
    </source>
</evidence>
<evidence type="ECO:0000256" key="26">
    <source>
        <dbReference type="ARBA" id="ARBA00023139"/>
    </source>
</evidence>
<feature type="chain" id="PRO_5023410255" description="Envelope glycoprotein gp160" evidence="32">
    <location>
        <begin position="32"/>
        <end position="856"/>
    </location>
</feature>
<keyword evidence="31 32" id="KW-1160">Virus entry into host cell</keyword>
<evidence type="ECO:0000259" key="35">
    <source>
        <dbReference type="Pfam" id="PF00516"/>
    </source>
</evidence>
<comment type="caution">
    <text evidence="32 33">Lacks conserved residue(s) required for the propagation of feature annotation.</text>
</comment>
<name>A0A3G2Y4C5_HV1</name>
<keyword evidence="24 32" id="KW-0175">Coiled coil</keyword>
<feature type="disulfide bond" evidence="32">
    <location>
        <begin position="53"/>
        <end position="73"/>
    </location>
</feature>
<keyword evidence="25 32" id="KW-0472">Membrane</keyword>
<dbReference type="FunFam" id="2.170.40.20:FF:000003">
    <property type="entry name" value="Envelope glycoprotein gp160"/>
    <property type="match status" value="1"/>
</dbReference>
<feature type="transmembrane region" description="Helical" evidence="33">
    <location>
        <begin position="20"/>
        <end position="41"/>
    </location>
</feature>
<evidence type="ECO:0000256" key="21">
    <source>
        <dbReference type="ARBA" id="ARBA00022890"/>
    </source>
</evidence>
<dbReference type="FunFam" id="2.170.40.20:FF:000004">
    <property type="entry name" value="Envelope glycoprotein gp160"/>
    <property type="match status" value="1"/>
</dbReference>
<evidence type="ECO:0000256" key="14">
    <source>
        <dbReference type="ARBA" id="ARBA00022692"/>
    </source>
</evidence>
<keyword evidence="13 32" id="KW-0165">Cleavage on pair of basic residues</keyword>
<dbReference type="GO" id="GO:0055036">
    <property type="term" value="C:virion membrane"/>
    <property type="evidence" value="ECO:0007669"/>
    <property type="project" value="UniProtKB-SubCell"/>
</dbReference>
<evidence type="ECO:0000256" key="20">
    <source>
        <dbReference type="ARBA" id="ARBA00022879"/>
    </source>
</evidence>
<reference evidence="37" key="1">
    <citation type="journal article" date="2018" name="Front. Microbiol.">
        <title>Universal Target Capture of HIV Sequences From NGS Libraries.</title>
        <authorList>
            <person name="Yamaguchi J."/>
            <person name="Olivo A."/>
            <person name="Laeyendecker O."/>
            <person name="Forberg K."/>
            <person name="Ndembi N."/>
            <person name="Mbanya D."/>
            <person name="Kaptue L."/>
            <person name="Quinn T.C."/>
            <person name="Cloherty G.A."/>
            <person name="Rodgers M.A."/>
            <person name="Berg M.G."/>
        </authorList>
    </citation>
    <scope>NUCLEOTIDE SEQUENCE</scope>
    <source>
        <strain evidence="37">5056135</strain>
    </source>
</reference>
<comment type="subcellular location">
    <molecule>Surface protein gp120</molecule>
    <subcellularLocation>
        <location evidence="32">Virion membrane</location>
        <topology evidence="32">Peripheral membrane protein</topology>
    </subcellularLocation>
    <subcellularLocation>
        <location evidence="32">Host cell membrane</location>
        <topology evidence="32">Peripheral membrane protein</topology>
    </subcellularLocation>
    <subcellularLocation>
        <location evidence="32">Host endosome membrane</location>
        <topology evidence="32">Single-pass type I membrane protein</topology>
    </subcellularLocation>
    <text evidence="32">The surface protein is not anchored to the viral envelope, but associates with the extravirion surface through its binding to TM. It is probably concentrated at the site of budding and incorporated into the virions possibly by contacts between the cytoplasmic tail of Env and the N-terminus of Gag.</text>
</comment>
<keyword evidence="30 32" id="KW-0449">Lipoprotein</keyword>
<dbReference type="Gene3D" id="1.10.287.210">
    <property type="match status" value="1"/>
</dbReference>
<comment type="subunit">
    <text evidence="32">The mature envelope protein (Env) consists of a homotrimer of non-covalently associated gp120-gp41 heterodimers. The resulting complex protrudes from the virus surface as a spike. There seems to be as few as 10 spikes on the average virion. Surface protein gp120 interacts with host CD4, CCR5 and CXCR4. Gp120 also interacts with the C-type lectins CD209/DC-SIGN and CLEC4M/DC-SIGNR (collectively referred to as DC-SIGN(R)). Gp120 and gp41 interact with GalCer. Gp120 interacts with host ITGA4/ITGB7 complex; on CD4+ T-cells, this interaction results in rapid activation of integrin ITGAL/LFA-1, which facilitates efficient cell-to-cell spreading of HIV-1. Gp120 interacts with cell-associated heparan sulfate; this interaction increases virus infectivity on permissive cells and may be involved in infection of CD4- cells.</text>
</comment>
<dbReference type="HAMAP" id="MF_04083">
    <property type="entry name" value="HIV_ENV"/>
    <property type="match status" value="1"/>
</dbReference>
<gene>
    <name evidence="32 37" type="primary">env</name>
</gene>
<comment type="subcellular location">
    <molecule>Transmembrane protein gp41</molecule>
    <subcellularLocation>
        <location evidence="32">Virion membrane</location>
        <topology evidence="32">Single-pass type I membrane protein</topology>
    </subcellularLocation>
    <subcellularLocation>
        <location evidence="32">Host cell membrane</location>
        <topology evidence="32">Single-pass type I membrane protein</topology>
    </subcellularLocation>
    <subcellularLocation>
        <location evidence="32">Host endosome membrane</location>
        <topology evidence="32">Single-pass type I membrane protein</topology>
    </subcellularLocation>
    <text evidence="32">It is probably concentrated at the site of budding and incorporated into the virions possibly by contacts between the cytoplasmic tail of Env and the N-terminus of Gag.</text>
</comment>
<keyword evidence="23 32" id="KW-1039">Host endosome</keyword>
<keyword evidence="19 32" id="KW-1043">Host membrane</keyword>
<comment type="function">
    <text evidence="32">Transmembrane protein gp41: Acts as a class I viral fusion protein. Under the current model, the protein has at least 3 conformational states: pre-fusion native state, pre-hairpin intermediate state, and post-fusion hairpin state. During fusion of viral and target intracellular membranes, the coiled coil regions (heptad repeats) assume a trimer-of-hairpins structure, positioning the fusion peptide in close proximity to the C-terminal region of the ectodomain. The formation of this structure appears to drive apposition and subsequent fusion of viral and target cell membranes. Complete fusion occurs in host cell endosomes and is dynamin-dependent, however some lipid transfer might occur at the plasma membrane. The virus undergoes clathrin-dependent internalization long before endosomal fusion, thus minimizing the surface exposure of conserved viral epitopes during fusion and reducing the efficacy of inhibitors targeting these epitopes. Membranes fusion leads to delivery of the nucleocapsid into the cytoplasm.</text>
</comment>
<dbReference type="Pfam" id="PF00517">
    <property type="entry name" value="GP41"/>
    <property type="match status" value="1"/>
</dbReference>
<comment type="PTM">
    <text evidence="32">Palmitoylation of the transmembrane protein and of Env polyprotein (prior to its proteolytic cleavage) is essential for their association with host cell membrane lipid rafts. Palmitoylation is therefore required for envelope trafficking to classical lipid rafts, but not for viral replication.</text>
</comment>
<dbReference type="GO" id="GO:0019062">
    <property type="term" value="P:virion attachment to host cell"/>
    <property type="evidence" value="ECO:0007669"/>
    <property type="project" value="UniProtKB-UniRule"/>
</dbReference>
<evidence type="ECO:0000256" key="13">
    <source>
        <dbReference type="ARBA" id="ARBA00022685"/>
    </source>
</evidence>
<comment type="function">
    <text evidence="32">Envelope glycoprotein gp160: Oligomerizes in the host endoplasmic reticulum into predominantly trimers. In a second time, gp160 transits in the host Golgi, where glycosylation is completed. The precursor is then proteolytically cleaved in the trans-Golgi and thereby activated by cellular furin or furin-like proteases to produce gp120 and gp41.</text>
</comment>
<feature type="disulfide bond" evidence="32">
    <location>
        <begin position="227"/>
        <end position="256"/>
    </location>
</feature>
<dbReference type="InterPro" id="IPR037527">
    <property type="entry name" value="Gp160"/>
</dbReference>
<keyword evidence="29 32" id="KW-0899">Viral immunoevasion</keyword>
<evidence type="ECO:0000256" key="19">
    <source>
        <dbReference type="ARBA" id="ARBA00022870"/>
    </source>
</evidence>
<dbReference type="SUPFAM" id="SSF56502">
    <property type="entry name" value="gp120 core"/>
    <property type="match status" value="2"/>
</dbReference>
<accession>A0A3G2Y4C5</accession>
<keyword evidence="22 32" id="KW-1133">Transmembrane helix</keyword>
<evidence type="ECO:0000256" key="12">
    <source>
        <dbReference type="ARBA" id="ARBA00022595"/>
    </source>
</evidence>
<keyword evidence="17 32" id="KW-1161">Viral attachment to host cell</keyword>
<dbReference type="EMBL" id="MH705137">
    <property type="protein sequence ID" value="AYP19789.1"/>
    <property type="molecule type" value="Genomic_RNA"/>
</dbReference>
<feature type="coiled-coil region" evidence="32">
    <location>
        <begin position="626"/>
        <end position="660"/>
    </location>
</feature>
<evidence type="ECO:0000256" key="31">
    <source>
        <dbReference type="ARBA" id="ARBA00023296"/>
    </source>
</evidence>
<evidence type="ECO:0000313" key="37">
    <source>
        <dbReference type="EMBL" id="AYP19789.1"/>
    </source>
</evidence>
<dbReference type="FunFam" id="1.10.287.210:FF:000001">
    <property type="entry name" value="Envelope glycoprotein gp160"/>
    <property type="match status" value="1"/>
</dbReference>
<keyword evidence="11 32" id="KW-0945">Host-virus interaction</keyword>
<feature type="transmembrane region" description="Helical" evidence="33">
    <location>
        <begin position="671"/>
        <end position="698"/>
    </location>
</feature>
<keyword evidence="16 32" id="KW-0732">Signal</keyword>
<keyword evidence="18 32" id="KW-0946">Virion</keyword>
<feature type="region of interest" description="Disordered" evidence="34">
    <location>
        <begin position="712"/>
        <end position="734"/>
    </location>
</feature>
<evidence type="ECO:0000256" key="1">
    <source>
        <dbReference type="ARBA" id="ARBA00004402"/>
    </source>
</evidence>
<comment type="similarity">
    <text evidence="32">Belongs to the HIV-1 env protein family.</text>
</comment>
<evidence type="ECO:0000256" key="9">
    <source>
        <dbReference type="ARBA" id="ARBA00022511"/>
    </source>
</evidence>
<evidence type="ECO:0000256" key="17">
    <source>
        <dbReference type="ARBA" id="ARBA00022804"/>
    </source>
</evidence>
<dbReference type="CDD" id="cd09909">
    <property type="entry name" value="HIV-1-like_HR1-HR2"/>
    <property type="match status" value="1"/>
</dbReference>